<proteinExistence type="predicted"/>
<name>A0ABQ9W033_SAGOE</name>
<sequence length="69" mass="7674">MLPGIRHVEPRAWSRKPECPVELQRMATPQAVCQWRHFHRTGMATCEVGPVGSQPVVVLLTGWGRGRGA</sequence>
<protein>
    <submittedName>
        <fullName evidence="1">Uncharacterized protein</fullName>
    </submittedName>
</protein>
<keyword evidence="2" id="KW-1185">Reference proteome</keyword>
<evidence type="ECO:0000313" key="2">
    <source>
        <dbReference type="Proteomes" id="UP001266305"/>
    </source>
</evidence>
<comment type="caution">
    <text evidence="1">The sequence shown here is derived from an EMBL/GenBank/DDBJ whole genome shotgun (WGS) entry which is preliminary data.</text>
</comment>
<gene>
    <name evidence="1" type="ORF">P7K49_009007</name>
</gene>
<dbReference type="Proteomes" id="UP001266305">
    <property type="component" value="Unassembled WGS sequence"/>
</dbReference>
<dbReference type="EMBL" id="JASSZA010000004">
    <property type="protein sequence ID" value="KAK2114741.1"/>
    <property type="molecule type" value="Genomic_DNA"/>
</dbReference>
<organism evidence="1 2">
    <name type="scientific">Saguinus oedipus</name>
    <name type="common">Cotton-top tamarin</name>
    <name type="synonym">Oedipomidas oedipus</name>
    <dbReference type="NCBI Taxonomy" id="9490"/>
    <lineage>
        <taxon>Eukaryota</taxon>
        <taxon>Metazoa</taxon>
        <taxon>Chordata</taxon>
        <taxon>Craniata</taxon>
        <taxon>Vertebrata</taxon>
        <taxon>Euteleostomi</taxon>
        <taxon>Mammalia</taxon>
        <taxon>Eutheria</taxon>
        <taxon>Euarchontoglires</taxon>
        <taxon>Primates</taxon>
        <taxon>Haplorrhini</taxon>
        <taxon>Platyrrhini</taxon>
        <taxon>Cebidae</taxon>
        <taxon>Callitrichinae</taxon>
        <taxon>Saguinus</taxon>
    </lineage>
</organism>
<feature type="non-terminal residue" evidence="1">
    <location>
        <position position="69"/>
    </location>
</feature>
<reference evidence="1 2" key="1">
    <citation type="submission" date="2023-05" db="EMBL/GenBank/DDBJ databases">
        <title>B98-5 Cell Line De Novo Hybrid Assembly: An Optical Mapping Approach.</title>
        <authorList>
            <person name="Kananen K."/>
            <person name="Auerbach J.A."/>
            <person name="Kautto E."/>
            <person name="Blachly J.S."/>
        </authorList>
    </citation>
    <scope>NUCLEOTIDE SEQUENCE [LARGE SCALE GENOMIC DNA]</scope>
    <source>
        <strain evidence="1">B95-8</strain>
        <tissue evidence="1">Cell line</tissue>
    </source>
</reference>
<accession>A0ABQ9W033</accession>
<evidence type="ECO:0000313" key="1">
    <source>
        <dbReference type="EMBL" id="KAK2114741.1"/>
    </source>
</evidence>